<dbReference type="AlphaFoldDB" id="U5W571"/>
<dbReference type="InterPro" id="IPR027417">
    <property type="entry name" value="P-loop_NTPase"/>
</dbReference>
<evidence type="ECO:0008006" key="3">
    <source>
        <dbReference type="Google" id="ProtNLM"/>
    </source>
</evidence>
<sequence length="212" mass="23364">MDVIGAGFGRTGTLSLKVALEMLGLGPCLHMLPVLGDEDRAGLFLRAADGDPGSLDKALAGHRSTVDWPGTYFWRKLVEQYPQAKVILTVRDPQQWYDSAERTIYRAANAAVAGPQGLPAAGIAMLQRLIWDGTFGGRFADREHTVRTFEQHNEAVRRTVPAERLLEFEVSQGWGPLCDFLGVPVPEAPFPRTNDTAQFQARTEHAHTEGRL</sequence>
<dbReference type="KEGG" id="afs:AFR_30540"/>
<protein>
    <recommendedName>
        <fullName evidence="3">Sulfotransferase family protein</fullName>
    </recommendedName>
</protein>
<dbReference type="eggNOG" id="ENOG503279X">
    <property type="taxonomic scope" value="Bacteria"/>
</dbReference>
<reference evidence="1 2" key="1">
    <citation type="journal article" date="2014" name="J. Biotechnol.">
        <title>Complete genome sequence of the actinobacterium Actinoplanes friuliensis HAG 010964, producer of the lipopeptide antibiotic friulimycin.</title>
        <authorList>
            <person name="Ruckert C."/>
            <person name="Szczepanowski R."/>
            <person name="Albersmeier A."/>
            <person name="Goesmann A."/>
            <person name="Fischer N."/>
            <person name="Steinkamper A."/>
            <person name="Puhler A."/>
            <person name="Biener R."/>
            <person name="Schwartz D."/>
            <person name="Kalinowski J."/>
        </authorList>
    </citation>
    <scope>NUCLEOTIDE SEQUENCE [LARGE SCALE GENOMIC DNA]</scope>
    <source>
        <strain evidence="1 2">DSM 7358</strain>
    </source>
</reference>
<dbReference type="SUPFAM" id="SSF52540">
    <property type="entry name" value="P-loop containing nucleoside triphosphate hydrolases"/>
    <property type="match status" value="1"/>
</dbReference>
<dbReference type="InterPro" id="IPR040632">
    <property type="entry name" value="Sulfotransfer_4"/>
</dbReference>
<gene>
    <name evidence="1" type="ORF">AFR_30540</name>
</gene>
<evidence type="ECO:0000313" key="2">
    <source>
        <dbReference type="Proteomes" id="UP000017746"/>
    </source>
</evidence>
<dbReference type="HOGENOM" id="CLU_061199_2_0_11"/>
<dbReference type="PANTHER" id="PTHR36978:SF4">
    <property type="entry name" value="P-LOOP CONTAINING NUCLEOSIDE TRIPHOSPHATE HYDROLASE PROTEIN"/>
    <property type="match status" value="1"/>
</dbReference>
<dbReference type="EMBL" id="CP006272">
    <property type="protein sequence ID" value="AGZ44368.1"/>
    <property type="molecule type" value="Genomic_DNA"/>
</dbReference>
<dbReference type="Pfam" id="PF17784">
    <property type="entry name" value="Sulfotransfer_4"/>
    <property type="match status" value="1"/>
</dbReference>
<name>U5W571_9ACTN</name>
<dbReference type="PANTHER" id="PTHR36978">
    <property type="entry name" value="P-LOOP CONTAINING NUCLEOTIDE TRIPHOSPHATE HYDROLASE"/>
    <property type="match status" value="1"/>
</dbReference>
<evidence type="ECO:0000313" key="1">
    <source>
        <dbReference type="EMBL" id="AGZ44368.1"/>
    </source>
</evidence>
<proteinExistence type="predicted"/>
<dbReference type="Proteomes" id="UP000017746">
    <property type="component" value="Chromosome"/>
</dbReference>
<accession>U5W571</accession>
<keyword evidence="2" id="KW-1185">Reference proteome</keyword>
<dbReference type="STRING" id="1246995.AFR_30540"/>
<dbReference type="RefSeq" id="WP_023560705.1">
    <property type="nucleotide sequence ID" value="NC_022657.1"/>
</dbReference>
<organism evidence="1 2">
    <name type="scientific">Actinoplanes friuliensis DSM 7358</name>
    <dbReference type="NCBI Taxonomy" id="1246995"/>
    <lineage>
        <taxon>Bacteria</taxon>
        <taxon>Bacillati</taxon>
        <taxon>Actinomycetota</taxon>
        <taxon>Actinomycetes</taxon>
        <taxon>Micromonosporales</taxon>
        <taxon>Micromonosporaceae</taxon>
        <taxon>Actinoplanes</taxon>
    </lineage>
</organism>
<dbReference type="OrthoDB" id="285690at2"/>
<dbReference type="PATRIC" id="fig|1246995.3.peg.6183"/>
<dbReference type="Gene3D" id="3.40.50.300">
    <property type="entry name" value="P-loop containing nucleotide triphosphate hydrolases"/>
    <property type="match status" value="1"/>
</dbReference>